<protein>
    <submittedName>
        <fullName evidence="1">Uncharacterized protein</fullName>
    </submittedName>
</protein>
<name>A0A9W8RZL2_9HYPO</name>
<gene>
    <name evidence="1" type="ORF">NW762_007813</name>
</gene>
<dbReference type="EMBL" id="JAOQAZ010000015">
    <property type="protein sequence ID" value="KAJ4258727.1"/>
    <property type="molecule type" value="Genomic_DNA"/>
</dbReference>
<dbReference type="Proteomes" id="UP001152049">
    <property type="component" value="Unassembled WGS sequence"/>
</dbReference>
<reference evidence="1" key="1">
    <citation type="submission" date="2022-09" db="EMBL/GenBank/DDBJ databases">
        <title>Fusarium specimens isolated from Avocado Roots.</title>
        <authorList>
            <person name="Stajich J."/>
            <person name="Roper C."/>
            <person name="Heimlech-Rivalta G."/>
        </authorList>
    </citation>
    <scope>NUCLEOTIDE SEQUENCE</scope>
    <source>
        <strain evidence="1">CF00136</strain>
    </source>
</reference>
<evidence type="ECO:0000313" key="1">
    <source>
        <dbReference type="EMBL" id="KAJ4258727.1"/>
    </source>
</evidence>
<sequence length="60" mass="6642">MSTIAPSSFEAPPGDIALEAAKRAQANWIRSQITIQVKRNPYGKHRIFLETTRFVPTGAT</sequence>
<accession>A0A9W8RZL2</accession>
<dbReference type="AlphaFoldDB" id="A0A9W8RZL2"/>
<comment type="caution">
    <text evidence="1">The sequence shown here is derived from an EMBL/GenBank/DDBJ whole genome shotgun (WGS) entry which is preliminary data.</text>
</comment>
<organism evidence="1 2">
    <name type="scientific">Fusarium torreyae</name>
    <dbReference type="NCBI Taxonomy" id="1237075"/>
    <lineage>
        <taxon>Eukaryota</taxon>
        <taxon>Fungi</taxon>
        <taxon>Dikarya</taxon>
        <taxon>Ascomycota</taxon>
        <taxon>Pezizomycotina</taxon>
        <taxon>Sordariomycetes</taxon>
        <taxon>Hypocreomycetidae</taxon>
        <taxon>Hypocreales</taxon>
        <taxon>Nectriaceae</taxon>
        <taxon>Fusarium</taxon>
    </lineage>
</organism>
<keyword evidence="2" id="KW-1185">Reference proteome</keyword>
<proteinExistence type="predicted"/>
<evidence type="ECO:0000313" key="2">
    <source>
        <dbReference type="Proteomes" id="UP001152049"/>
    </source>
</evidence>